<dbReference type="InterPro" id="IPR011333">
    <property type="entry name" value="SKP1/BTB/POZ_sf"/>
</dbReference>
<proteinExistence type="predicted"/>
<dbReference type="PIRSF" id="PIRSF037037">
    <property type="entry name" value="Kelch-like_protein_gigaxonin"/>
    <property type="match status" value="1"/>
</dbReference>
<dbReference type="InterPro" id="IPR015915">
    <property type="entry name" value="Kelch-typ_b-propeller"/>
</dbReference>
<dbReference type="InterPro" id="IPR011705">
    <property type="entry name" value="BACK"/>
</dbReference>
<keyword evidence="1" id="KW-0880">Kelch repeat</keyword>
<dbReference type="SMART" id="SM00875">
    <property type="entry name" value="BACK"/>
    <property type="match status" value="1"/>
</dbReference>
<dbReference type="Gene3D" id="3.30.710.10">
    <property type="entry name" value="Potassium Channel Kv1.1, Chain A"/>
    <property type="match status" value="1"/>
</dbReference>
<dbReference type="Ensembl" id="ENSNMLT00000000271.1">
    <property type="protein sequence ID" value="ENSNMLP00000000215.1"/>
    <property type="gene ID" value="ENSNMLG00000000189.1"/>
</dbReference>
<dbReference type="Pfam" id="PF00651">
    <property type="entry name" value="BTB"/>
    <property type="match status" value="1"/>
</dbReference>
<name>A0A8C6S1K3_9GOBI</name>
<evidence type="ECO:0000256" key="1">
    <source>
        <dbReference type="ARBA" id="ARBA00022441"/>
    </source>
</evidence>
<dbReference type="InterPro" id="IPR000210">
    <property type="entry name" value="BTB/POZ_dom"/>
</dbReference>
<evidence type="ECO:0000313" key="5">
    <source>
        <dbReference type="Proteomes" id="UP000694523"/>
    </source>
</evidence>
<keyword evidence="5" id="KW-1185">Reference proteome</keyword>
<dbReference type="AlphaFoldDB" id="A0A8C6S1K3"/>
<dbReference type="PANTHER" id="PTHR24412">
    <property type="entry name" value="KELCH PROTEIN"/>
    <property type="match status" value="1"/>
</dbReference>
<sequence>MSSPESLPQTRKTLLDKMRRKNVLCDAVLEVGNDTFPVHKVILCSSSNFFRAMFVRGEHNRSKEFRIGGISSEVMALVLDYIYTECVTVSENNVQDLVMAAKMLNLIGLVQMCFKFMQGQLCPGNCIGIWRFSDFVISPDTRDLAWRYIMNHFEEVVVCEKFQELTVQELISITEATNLTNAKWIVILTIFFCLFQVRLSQIPLEYMRTKVVHNTLVENNYDCLNTVANSVSLVRPRLPGAVLLAIGGWSRDGATNAIEAFDHKADRWVNVTNPQERPRVSHGSVYFKGSVYCVGGFDGMEVLNSMRRLDMVTRTWHEMPSMYHRRDYVSITVLRDCIYAIGGCDDGQPMNTVEVFDLEANQWSQITSMTEHRGGANCATLNGKIYICGGFNGTECLQTAECYDPETDQWTMIAPMTFPRRDVAVIAYAGQIYAVGGYDGYVHLDSAETYNPRNNTWREVASMHNPRSNFGIEVLDDRIFTVGGFNGFFDTCSVESYDHLLNTWTDVCGMDVIRSCLNCCVISGLANMSDYTVSRDTLPLLDIGSDPLDEEELD</sequence>
<dbReference type="Gene3D" id="2.120.10.80">
    <property type="entry name" value="Kelch-type beta propeller"/>
    <property type="match status" value="1"/>
</dbReference>
<dbReference type="Pfam" id="PF01344">
    <property type="entry name" value="Kelch_1"/>
    <property type="match status" value="2"/>
</dbReference>
<evidence type="ECO:0000313" key="4">
    <source>
        <dbReference type="Ensembl" id="ENSNMLP00000000215.1"/>
    </source>
</evidence>
<dbReference type="PROSITE" id="PS50097">
    <property type="entry name" value="BTB"/>
    <property type="match status" value="1"/>
</dbReference>
<dbReference type="SMART" id="SM00225">
    <property type="entry name" value="BTB"/>
    <property type="match status" value="1"/>
</dbReference>
<reference evidence="4" key="1">
    <citation type="submission" date="2025-08" db="UniProtKB">
        <authorList>
            <consortium name="Ensembl"/>
        </authorList>
    </citation>
    <scope>IDENTIFICATION</scope>
</reference>
<evidence type="ECO:0000259" key="3">
    <source>
        <dbReference type="PROSITE" id="PS50097"/>
    </source>
</evidence>
<dbReference type="Proteomes" id="UP000694523">
    <property type="component" value="Unplaced"/>
</dbReference>
<dbReference type="InterPro" id="IPR006652">
    <property type="entry name" value="Kelch_1"/>
</dbReference>
<dbReference type="Pfam" id="PF24681">
    <property type="entry name" value="Kelch_KLHDC2_KLHL20_DRC7"/>
    <property type="match status" value="1"/>
</dbReference>
<dbReference type="SUPFAM" id="SSF117281">
    <property type="entry name" value="Kelch motif"/>
    <property type="match status" value="1"/>
</dbReference>
<evidence type="ECO:0000256" key="2">
    <source>
        <dbReference type="ARBA" id="ARBA00022737"/>
    </source>
</evidence>
<dbReference type="SUPFAM" id="SSF54695">
    <property type="entry name" value="POZ domain"/>
    <property type="match status" value="1"/>
</dbReference>
<dbReference type="Pfam" id="PF07707">
    <property type="entry name" value="BACK"/>
    <property type="match status" value="1"/>
</dbReference>
<accession>A0A8C6S1K3</accession>
<dbReference type="PRINTS" id="PR00501">
    <property type="entry name" value="KELCHREPEAT"/>
</dbReference>
<dbReference type="SMART" id="SM00612">
    <property type="entry name" value="Kelch"/>
    <property type="match status" value="6"/>
</dbReference>
<dbReference type="InterPro" id="IPR017096">
    <property type="entry name" value="BTB-kelch_protein"/>
</dbReference>
<protein>
    <submittedName>
        <fullName evidence="4">Kelch like family member 10</fullName>
    </submittedName>
</protein>
<dbReference type="PANTHER" id="PTHR24412:SF172">
    <property type="entry name" value="KELCH-LIKE PROTEIN 10"/>
    <property type="match status" value="1"/>
</dbReference>
<organism evidence="4 5">
    <name type="scientific">Neogobius melanostomus</name>
    <name type="common">round goby</name>
    <dbReference type="NCBI Taxonomy" id="47308"/>
    <lineage>
        <taxon>Eukaryota</taxon>
        <taxon>Metazoa</taxon>
        <taxon>Chordata</taxon>
        <taxon>Craniata</taxon>
        <taxon>Vertebrata</taxon>
        <taxon>Euteleostomi</taxon>
        <taxon>Actinopterygii</taxon>
        <taxon>Neopterygii</taxon>
        <taxon>Teleostei</taxon>
        <taxon>Neoteleostei</taxon>
        <taxon>Acanthomorphata</taxon>
        <taxon>Gobiaria</taxon>
        <taxon>Gobiiformes</taxon>
        <taxon>Gobioidei</taxon>
        <taxon>Gobiidae</taxon>
        <taxon>Benthophilinae</taxon>
        <taxon>Neogobiini</taxon>
        <taxon>Neogobius</taxon>
    </lineage>
</organism>
<feature type="domain" description="BTB" evidence="3">
    <location>
        <begin position="25"/>
        <end position="91"/>
    </location>
</feature>
<reference evidence="4" key="2">
    <citation type="submission" date="2025-09" db="UniProtKB">
        <authorList>
            <consortium name="Ensembl"/>
        </authorList>
    </citation>
    <scope>IDENTIFICATION</scope>
</reference>
<dbReference type="Gene3D" id="1.25.40.420">
    <property type="match status" value="1"/>
</dbReference>
<keyword evidence="2" id="KW-0677">Repeat</keyword>